<dbReference type="Gene3D" id="3.40.50.300">
    <property type="entry name" value="P-loop containing nucleotide triphosphate hydrolases"/>
    <property type="match status" value="1"/>
</dbReference>
<reference evidence="3" key="1">
    <citation type="journal article" date="2019" name="Int. J. Syst. Evol. Microbiol.">
        <title>The Global Catalogue of Microorganisms (GCM) 10K type strain sequencing project: providing services to taxonomists for standard genome sequencing and annotation.</title>
        <authorList>
            <consortium name="The Broad Institute Genomics Platform"/>
            <consortium name="The Broad Institute Genome Sequencing Center for Infectious Disease"/>
            <person name="Wu L."/>
            <person name="Ma J."/>
        </authorList>
    </citation>
    <scope>NUCLEOTIDE SEQUENCE [LARGE SCALE GENOMIC DNA]</scope>
    <source>
        <strain evidence="3">JCM 6486</strain>
    </source>
</reference>
<dbReference type="InterPro" id="IPR025669">
    <property type="entry name" value="AAA_dom"/>
</dbReference>
<evidence type="ECO:0000313" key="3">
    <source>
        <dbReference type="Proteomes" id="UP001400965"/>
    </source>
</evidence>
<dbReference type="EMBL" id="BAAACP010000020">
    <property type="protein sequence ID" value="GAA0865967.1"/>
    <property type="molecule type" value="Genomic_DNA"/>
</dbReference>
<dbReference type="Pfam" id="PF13614">
    <property type="entry name" value="AAA_31"/>
    <property type="match status" value="1"/>
</dbReference>
<feature type="domain" description="AAA" evidence="1">
    <location>
        <begin position="1"/>
        <end position="178"/>
    </location>
</feature>
<dbReference type="PANTHER" id="PTHR13696:SF52">
    <property type="entry name" value="PARA FAMILY PROTEIN CT_582"/>
    <property type="match status" value="1"/>
</dbReference>
<protein>
    <submittedName>
        <fullName evidence="2">AAA family ATPase</fullName>
    </submittedName>
</protein>
<name>A0ABP3XMN6_9FIRM</name>
<keyword evidence="3" id="KW-1185">Reference proteome</keyword>
<dbReference type="InterPro" id="IPR027417">
    <property type="entry name" value="P-loop_NTPase"/>
</dbReference>
<comment type="caution">
    <text evidence="2">The sequence shown here is derived from an EMBL/GenBank/DDBJ whole genome shotgun (WGS) entry which is preliminary data.</text>
</comment>
<dbReference type="SUPFAM" id="SSF52540">
    <property type="entry name" value="P-loop containing nucleoside triphosphate hydrolases"/>
    <property type="match status" value="1"/>
</dbReference>
<evidence type="ECO:0000313" key="2">
    <source>
        <dbReference type="EMBL" id="GAA0865967.1"/>
    </source>
</evidence>
<dbReference type="InterPro" id="IPR050678">
    <property type="entry name" value="DNA_Partitioning_ATPase"/>
</dbReference>
<proteinExistence type="predicted"/>
<organism evidence="2 3">
    <name type="scientific">Paraclostridium tenue</name>
    <dbReference type="NCBI Taxonomy" id="1737"/>
    <lineage>
        <taxon>Bacteria</taxon>
        <taxon>Bacillati</taxon>
        <taxon>Bacillota</taxon>
        <taxon>Clostridia</taxon>
        <taxon>Peptostreptococcales</taxon>
        <taxon>Peptostreptococcaceae</taxon>
        <taxon>Paraclostridium</taxon>
    </lineage>
</organism>
<dbReference type="RefSeq" id="WP_346046640.1">
    <property type="nucleotide sequence ID" value="NZ_BAAACP010000020.1"/>
</dbReference>
<gene>
    <name evidence="2" type="ORF">GCM10008917_25570</name>
</gene>
<dbReference type="PANTHER" id="PTHR13696">
    <property type="entry name" value="P-LOOP CONTAINING NUCLEOSIDE TRIPHOSPHATE HYDROLASE"/>
    <property type="match status" value="1"/>
</dbReference>
<sequence>MKKISILNIKGGVAKTTSAINIASILADEGKKILIVDVDAQSNLTMAFKSYDIDNLSVSDVLLSKSIDIENVIKETEYKNIDILPANIKLAFTEKKILLDVTRSQQNRLKNILEKVSGKYDYCIIDCPPSLNMITVNALVASDEVIVPIKIDKFALDGLEYLLESIEEIKEEFNPKLKFKGCFVTMDTATTVNKEIKKALKSILKEKMFDTSIRQNVSVTEASFEQVPVVQYKKNSNASKDYRCLVKEVF</sequence>
<dbReference type="CDD" id="cd02042">
    <property type="entry name" value="ParAB_family"/>
    <property type="match status" value="1"/>
</dbReference>
<dbReference type="PIRSF" id="PIRSF009320">
    <property type="entry name" value="Nuc_binding_HP_1000"/>
    <property type="match status" value="1"/>
</dbReference>
<dbReference type="Proteomes" id="UP001400965">
    <property type="component" value="Unassembled WGS sequence"/>
</dbReference>
<evidence type="ECO:0000259" key="1">
    <source>
        <dbReference type="Pfam" id="PF13614"/>
    </source>
</evidence>
<accession>A0ABP3XMN6</accession>